<proteinExistence type="predicted"/>
<dbReference type="EMBL" id="MCFD01000038">
    <property type="protein sequence ID" value="ORX65276.1"/>
    <property type="molecule type" value="Genomic_DNA"/>
</dbReference>
<dbReference type="SUPFAM" id="SSF81296">
    <property type="entry name" value="E set domains"/>
    <property type="match status" value="1"/>
</dbReference>
<dbReference type="GO" id="GO:0005829">
    <property type="term" value="C:cytosol"/>
    <property type="evidence" value="ECO:0007669"/>
    <property type="project" value="TreeGrafter"/>
</dbReference>
<dbReference type="Proteomes" id="UP000193922">
    <property type="component" value="Unassembled WGS sequence"/>
</dbReference>
<protein>
    <recommendedName>
        <fullName evidence="1">Arrestin-like N-terminal domain-containing protein</fullName>
    </recommendedName>
</protein>
<dbReference type="GO" id="GO:0031625">
    <property type="term" value="F:ubiquitin protein ligase binding"/>
    <property type="evidence" value="ECO:0007669"/>
    <property type="project" value="TreeGrafter"/>
</dbReference>
<dbReference type="PANTHER" id="PTHR11188:SF17">
    <property type="entry name" value="FI21816P1"/>
    <property type="match status" value="1"/>
</dbReference>
<reference evidence="2 4" key="1">
    <citation type="submission" date="2016-07" db="EMBL/GenBank/DDBJ databases">
        <title>Pervasive Adenine N6-methylation of Active Genes in Fungi.</title>
        <authorList>
            <consortium name="DOE Joint Genome Institute"/>
            <person name="Mondo S.J."/>
            <person name="Dannebaum R.O."/>
            <person name="Kuo R.C."/>
            <person name="Labutti K."/>
            <person name="Haridas S."/>
            <person name="Kuo A."/>
            <person name="Salamov A."/>
            <person name="Ahrendt S.R."/>
            <person name="Lipzen A."/>
            <person name="Sullivan W."/>
            <person name="Andreopoulos W.B."/>
            <person name="Clum A."/>
            <person name="Lindquist E."/>
            <person name="Daum C."/>
            <person name="Ramamoorthy G.K."/>
            <person name="Gryganskyi A."/>
            <person name="Culley D."/>
            <person name="Magnuson J.K."/>
            <person name="James T.Y."/>
            <person name="O'Malley M.A."/>
            <person name="Stajich J.E."/>
            <person name="Spatafora J.W."/>
            <person name="Visel A."/>
            <person name="Grigoriev I.V."/>
        </authorList>
    </citation>
    <scope>NUCLEOTIDE SEQUENCE [LARGE SCALE GENOMIC DNA]</scope>
    <source>
        <strain evidence="2 4">ATCC 12442</strain>
    </source>
</reference>
<dbReference type="PANTHER" id="PTHR11188">
    <property type="entry name" value="ARRESTIN DOMAIN CONTAINING PROTEIN"/>
    <property type="match status" value="1"/>
</dbReference>
<evidence type="ECO:0000313" key="4">
    <source>
        <dbReference type="Proteomes" id="UP000193922"/>
    </source>
</evidence>
<evidence type="ECO:0000313" key="2">
    <source>
        <dbReference type="EMBL" id="ORX65276.1"/>
    </source>
</evidence>
<accession>A0A1Y1VWA9</accession>
<dbReference type="InterPro" id="IPR014756">
    <property type="entry name" value="Ig_E-set"/>
</dbReference>
<dbReference type="InterPro" id="IPR050357">
    <property type="entry name" value="Arrestin_domain-protein"/>
</dbReference>
<feature type="domain" description="Arrestin-like N-terminal" evidence="1">
    <location>
        <begin position="24"/>
        <end position="153"/>
    </location>
</feature>
<evidence type="ECO:0000313" key="3">
    <source>
        <dbReference type="EMBL" id="ORX65281.1"/>
    </source>
</evidence>
<dbReference type="InterPro" id="IPR011021">
    <property type="entry name" value="Arrestin-like_N"/>
</dbReference>
<dbReference type="EMBL" id="MCFD01000038">
    <property type="protein sequence ID" value="ORX65281.1"/>
    <property type="molecule type" value="Genomic_DNA"/>
</dbReference>
<dbReference type="Gene3D" id="2.60.40.640">
    <property type="match status" value="1"/>
</dbReference>
<evidence type="ECO:0000259" key="1">
    <source>
        <dbReference type="Pfam" id="PF00339"/>
    </source>
</evidence>
<organism evidence="2 4">
    <name type="scientific">Linderina pennispora</name>
    <dbReference type="NCBI Taxonomy" id="61395"/>
    <lineage>
        <taxon>Eukaryota</taxon>
        <taxon>Fungi</taxon>
        <taxon>Fungi incertae sedis</taxon>
        <taxon>Zoopagomycota</taxon>
        <taxon>Kickxellomycotina</taxon>
        <taxon>Kickxellomycetes</taxon>
        <taxon>Kickxellales</taxon>
        <taxon>Kickxellaceae</taxon>
        <taxon>Linderina</taxon>
    </lineage>
</organism>
<dbReference type="InterPro" id="IPR014752">
    <property type="entry name" value="Arrestin-like_C"/>
</dbReference>
<dbReference type="RefSeq" id="XP_040739574.1">
    <property type="nucleotide sequence ID" value="XM_040883177.1"/>
</dbReference>
<comment type="caution">
    <text evidence="2">The sequence shown here is derived from an EMBL/GenBank/DDBJ whole genome shotgun (WGS) entry which is preliminary data.</text>
</comment>
<dbReference type="Pfam" id="PF00339">
    <property type="entry name" value="Arrestin_N"/>
    <property type="match status" value="1"/>
</dbReference>
<dbReference type="OrthoDB" id="2333384at2759"/>
<sequence>MKPTSISIVLDTDTVSLFGERTQAAGHILTGKVVARFRTTTKVRSLDVSFTGEQAISFTPRPASASARGRQSPVTANRRLADISQQLVIPGADKSTATFSAGMHELRFELVLPGDLPPTANLLFGSISYTVRAKLTLTGLRSNCSAQTPVVVVRNPGEGSEWADASADALSTSAEWEDKVKVTLARDSHIVADSALAQFTCIVEPGIKGLRLMALDLVLKEVQTVFRDAGHVPVHRETQVIARKRIAFGRQGSAADSREEHRVALNMPAAYEDVQFELQSDSVTVRHQVVLTALVKAPEGAIVEMTIPAYVSVLPNAGANGTIDLPLYESSGSDRLIQTSQSVILPGALSDYGAQSVILPGALSDYGAQSAGADSAVAVARDLPPYSLPVCPSCGKEDVSVLQCHTAAAVRISRMPPNAEIEDLCAEL</sequence>
<keyword evidence="4" id="KW-1185">Reference proteome</keyword>
<dbReference type="AlphaFoldDB" id="A0A1Y1VWA9"/>
<name>A0A1Y1VWA9_9FUNG</name>
<dbReference type="GeneID" id="63799825"/>
<dbReference type="GO" id="GO:0070086">
    <property type="term" value="P:ubiquitin-dependent endocytosis"/>
    <property type="evidence" value="ECO:0007669"/>
    <property type="project" value="TreeGrafter"/>
</dbReference>
<dbReference type="GO" id="GO:0005886">
    <property type="term" value="C:plasma membrane"/>
    <property type="evidence" value="ECO:0007669"/>
    <property type="project" value="TreeGrafter"/>
</dbReference>
<dbReference type="STRING" id="61395.A0A1Y1VWA9"/>
<gene>
    <name evidence="2" type="ORF">DL89DRAFT_119007</name>
    <name evidence="3" type="ORF">DL89DRAFT_119078</name>
</gene>
<dbReference type="GO" id="GO:0030674">
    <property type="term" value="F:protein-macromolecule adaptor activity"/>
    <property type="evidence" value="ECO:0007669"/>
    <property type="project" value="TreeGrafter"/>
</dbReference>